<dbReference type="Gene3D" id="1.25.40.1050">
    <property type="match status" value="1"/>
</dbReference>
<evidence type="ECO:0000313" key="2">
    <source>
        <dbReference type="EMBL" id="KAK7819626.1"/>
    </source>
</evidence>
<dbReference type="Proteomes" id="UP000237347">
    <property type="component" value="Unassembled WGS sequence"/>
</dbReference>
<evidence type="ECO:0000259" key="1">
    <source>
        <dbReference type="Pfam" id="PF17846"/>
    </source>
</evidence>
<accession>A0AAW0IZS3</accession>
<reference evidence="2 3" key="1">
    <citation type="journal article" date="2018" name="Sci. Data">
        <title>The draft genome sequence of cork oak.</title>
        <authorList>
            <person name="Ramos A.M."/>
            <person name="Usie A."/>
            <person name="Barbosa P."/>
            <person name="Barros P.M."/>
            <person name="Capote T."/>
            <person name="Chaves I."/>
            <person name="Simoes F."/>
            <person name="Abreu I."/>
            <person name="Carrasquinho I."/>
            <person name="Faro C."/>
            <person name="Guimaraes J.B."/>
            <person name="Mendonca D."/>
            <person name="Nobrega F."/>
            <person name="Rodrigues L."/>
            <person name="Saibo N.J.M."/>
            <person name="Varela M.C."/>
            <person name="Egas C."/>
            <person name="Matos J."/>
            <person name="Miguel C.M."/>
            <person name="Oliveira M.M."/>
            <person name="Ricardo C.P."/>
            <person name="Goncalves S."/>
        </authorList>
    </citation>
    <scope>NUCLEOTIDE SEQUENCE [LARGE SCALE GENOMIC DNA]</scope>
    <source>
        <strain evidence="3">cv. HL8</strain>
    </source>
</reference>
<organism evidence="2 3">
    <name type="scientific">Quercus suber</name>
    <name type="common">Cork oak</name>
    <dbReference type="NCBI Taxonomy" id="58331"/>
    <lineage>
        <taxon>Eukaryota</taxon>
        <taxon>Viridiplantae</taxon>
        <taxon>Streptophyta</taxon>
        <taxon>Embryophyta</taxon>
        <taxon>Tracheophyta</taxon>
        <taxon>Spermatophyta</taxon>
        <taxon>Magnoliopsida</taxon>
        <taxon>eudicotyledons</taxon>
        <taxon>Gunneridae</taxon>
        <taxon>Pentapetalae</taxon>
        <taxon>rosids</taxon>
        <taxon>fabids</taxon>
        <taxon>Fagales</taxon>
        <taxon>Fagaceae</taxon>
        <taxon>Quercus</taxon>
    </lineage>
</organism>
<keyword evidence="3" id="KW-1185">Reference proteome</keyword>
<proteinExistence type="predicted"/>
<name>A0AAW0IZS3_QUESU</name>
<sequence length="226" mass="26036">FLNILKGYVGSCSTTTKEYAPGNGKFYPYHYAPFASDFSGVDQLKIEFTLGKPFKPFDQLLSVLPAARKLMTDISSPLSDFYPTDFELDMNGKHFSWQAVCKLPFIDESRLLSEISKVEHTLTDEERSRNSFSLDVLFVHASHPLTVKILAFCQRKAVHPKFAGTKVKRKINPKFRRRHILSTMYYERGQDSLRSVFMGKESAERFLINVEELISKQSLDRFVKLF</sequence>
<dbReference type="GO" id="GO:0005634">
    <property type="term" value="C:nucleus"/>
    <property type="evidence" value="ECO:0007669"/>
    <property type="project" value="TreeGrafter"/>
</dbReference>
<dbReference type="EMBL" id="PKMF04000773">
    <property type="protein sequence ID" value="KAK7819626.1"/>
    <property type="molecule type" value="Genomic_DNA"/>
</dbReference>
<dbReference type="GO" id="GO:0003723">
    <property type="term" value="F:RNA binding"/>
    <property type="evidence" value="ECO:0007669"/>
    <property type="project" value="TreeGrafter"/>
</dbReference>
<feature type="domain" description="Xrn1 helical" evidence="1">
    <location>
        <begin position="26"/>
        <end position="156"/>
    </location>
</feature>
<dbReference type="GO" id="GO:0004534">
    <property type="term" value="F:5'-3' RNA exonuclease activity"/>
    <property type="evidence" value="ECO:0007669"/>
    <property type="project" value="TreeGrafter"/>
</dbReference>
<dbReference type="InterPro" id="IPR041412">
    <property type="entry name" value="Xrn1_helical"/>
</dbReference>
<feature type="non-terminal residue" evidence="2">
    <location>
        <position position="1"/>
    </location>
</feature>
<dbReference type="PANTHER" id="PTHR12341">
    <property type="entry name" value="5'-&gt;3' EXORIBONUCLEASE"/>
    <property type="match status" value="1"/>
</dbReference>
<dbReference type="GO" id="GO:0000956">
    <property type="term" value="P:nuclear-transcribed mRNA catabolic process"/>
    <property type="evidence" value="ECO:0007669"/>
    <property type="project" value="TreeGrafter"/>
</dbReference>
<evidence type="ECO:0000313" key="3">
    <source>
        <dbReference type="Proteomes" id="UP000237347"/>
    </source>
</evidence>
<dbReference type="AlphaFoldDB" id="A0AAW0IZS3"/>
<comment type="caution">
    <text evidence="2">The sequence shown here is derived from an EMBL/GenBank/DDBJ whole genome shotgun (WGS) entry which is preliminary data.</text>
</comment>
<dbReference type="InterPro" id="IPR027073">
    <property type="entry name" value="5_3_exoribonuclease"/>
</dbReference>
<protein>
    <submittedName>
        <fullName evidence="2">5'-3' exoribonuclease 4</fullName>
    </submittedName>
</protein>
<dbReference type="Pfam" id="PF17846">
    <property type="entry name" value="XRN_M"/>
    <property type="match status" value="1"/>
</dbReference>
<gene>
    <name evidence="2" type="primary">XRN4_0</name>
    <name evidence="2" type="ORF">CFP56_039950</name>
</gene>
<dbReference type="PANTHER" id="PTHR12341:SF53">
    <property type="entry name" value="5'-3' EXORIBONUCLEASE"/>
    <property type="match status" value="1"/>
</dbReference>